<sequence length="61" mass="7021">MPELLNEDITITIEVKANADVGYIDEYDITNNLRELVDDNLKVESYSGCLRLQDVNIKDIY</sequence>
<name>A0AAU8GSE8_9VIRU</name>
<evidence type="ECO:0000313" key="1">
    <source>
        <dbReference type="EMBL" id="XCH45183.1"/>
    </source>
</evidence>
<proteinExistence type="predicted"/>
<dbReference type="EMBL" id="PP931174">
    <property type="protein sequence ID" value="XCH45183.1"/>
    <property type="molecule type" value="Genomic_DNA"/>
</dbReference>
<protein>
    <submittedName>
        <fullName evidence="1">Uncharacterized protein</fullName>
    </submittedName>
</protein>
<reference evidence="1" key="1">
    <citation type="submission" date="2024-06" db="EMBL/GenBank/DDBJ databases">
        <authorList>
            <person name="Ashkenazi R."/>
            <person name="Lipszyc R.R."/>
            <person name="Braunstein R."/>
            <person name="Yerushalmy O."/>
            <person name="Alkalay-Oren S."/>
            <person name="Coppenhagn-Glazer S."/>
            <person name="Hazan R."/>
        </authorList>
    </citation>
    <scope>NUCLEOTIDE SEQUENCE</scope>
</reference>
<organism evidence="1">
    <name type="scientific">Mammaliicoccus phage MSShimriz1</name>
    <dbReference type="NCBI Taxonomy" id="3230127"/>
    <lineage>
        <taxon>Viruses</taxon>
    </lineage>
</organism>
<accession>A0AAU8GSE8</accession>